<feature type="domain" description="DOD-type homing endonuclease" evidence="16">
    <location>
        <begin position="482"/>
        <end position="621"/>
    </location>
</feature>
<dbReference type="InterPro" id="IPR003587">
    <property type="entry name" value="Hint_dom_N"/>
</dbReference>
<dbReference type="Pfam" id="PF14890">
    <property type="entry name" value="Intein_splicing"/>
    <property type="match status" value="1"/>
</dbReference>
<dbReference type="InterPro" id="IPR024434">
    <property type="entry name" value="TSCPD_dom"/>
</dbReference>
<dbReference type="InterPro" id="IPR006142">
    <property type="entry name" value="INTEIN"/>
</dbReference>
<dbReference type="Gene3D" id="3.10.28.10">
    <property type="entry name" value="Homing endonucleases"/>
    <property type="match status" value="1"/>
</dbReference>
<dbReference type="InterPro" id="IPR004042">
    <property type="entry name" value="Intein_endonuc_central"/>
</dbReference>
<dbReference type="EMBL" id="JBHUMY010000033">
    <property type="protein sequence ID" value="MFD2662904.1"/>
    <property type="molecule type" value="Genomic_DNA"/>
</dbReference>
<comment type="caution">
    <text evidence="17">The sequence shown here is derived from an EMBL/GenBank/DDBJ whole genome shotgun (WGS) entry which is preliminary data.</text>
</comment>
<dbReference type="GO" id="GO:0004519">
    <property type="term" value="F:endonuclease activity"/>
    <property type="evidence" value="ECO:0007669"/>
    <property type="project" value="UniProtKB-KW"/>
</dbReference>
<evidence type="ECO:0000313" key="17">
    <source>
        <dbReference type="EMBL" id="MFD2662904.1"/>
    </source>
</evidence>
<dbReference type="InterPro" id="IPR036844">
    <property type="entry name" value="Hint_dom_sf"/>
</dbReference>
<evidence type="ECO:0000256" key="13">
    <source>
        <dbReference type="ARBA" id="ARBA00033050"/>
    </source>
</evidence>
<evidence type="ECO:0000256" key="10">
    <source>
        <dbReference type="ARBA" id="ARBA00023002"/>
    </source>
</evidence>
<dbReference type="InterPro" id="IPR004860">
    <property type="entry name" value="LAGLIDADG_dom"/>
</dbReference>
<evidence type="ECO:0000256" key="14">
    <source>
        <dbReference type="ARBA" id="ARBA00047754"/>
    </source>
</evidence>
<keyword evidence="18" id="KW-1185">Reference proteome</keyword>
<keyword evidence="17" id="KW-0378">Hydrolase</keyword>
<dbReference type="SUPFAM" id="SSF51998">
    <property type="entry name" value="PFL-like glycyl radical enzymes"/>
    <property type="match status" value="1"/>
</dbReference>
<dbReference type="NCBIfam" id="TIGR01443">
    <property type="entry name" value="intein_Cterm"/>
    <property type="match status" value="1"/>
</dbReference>
<keyword evidence="8" id="KW-0068">Autocatalytic cleavage</keyword>
<dbReference type="SMART" id="SM00305">
    <property type="entry name" value="HintC"/>
    <property type="match status" value="1"/>
</dbReference>
<dbReference type="InterPro" id="IPR003586">
    <property type="entry name" value="Hint_dom_C"/>
</dbReference>
<dbReference type="InterPro" id="IPR006141">
    <property type="entry name" value="Intein_N"/>
</dbReference>
<evidence type="ECO:0000256" key="9">
    <source>
        <dbReference type="ARBA" id="ARBA00023000"/>
    </source>
</evidence>
<dbReference type="InterPro" id="IPR050862">
    <property type="entry name" value="RdRp_reductase_class-2"/>
</dbReference>
<dbReference type="SUPFAM" id="SSF55608">
    <property type="entry name" value="Homing endonucleases"/>
    <property type="match status" value="1"/>
</dbReference>
<evidence type="ECO:0000256" key="8">
    <source>
        <dbReference type="ARBA" id="ARBA00022813"/>
    </source>
</evidence>
<dbReference type="InterPro" id="IPR000788">
    <property type="entry name" value="RNR_lg_C"/>
</dbReference>
<reference evidence="18" key="1">
    <citation type="journal article" date="2019" name="Int. J. Syst. Evol. Microbiol.">
        <title>The Global Catalogue of Microorganisms (GCM) 10K type strain sequencing project: providing services to taxonomists for standard genome sequencing and annotation.</title>
        <authorList>
            <consortium name="The Broad Institute Genomics Platform"/>
            <consortium name="The Broad Institute Genome Sequencing Center for Infectious Disease"/>
            <person name="Wu L."/>
            <person name="Ma J."/>
        </authorList>
    </citation>
    <scope>NUCLEOTIDE SEQUENCE [LARGE SCALE GENOMIC DNA]</scope>
    <source>
        <strain evidence="18">TISTR 1827</strain>
    </source>
</reference>
<dbReference type="Pfam" id="PF02867">
    <property type="entry name" value="Ribonuc_red_lgC"/>
    <property type="match status" value="1"/>
</dbReference>
<keyword evidence="7" id="KW-0547">Nucleotide-binding</keyword>
<dbReference type="PANTHER" id="PTHR43371">
    <property type="entry name" value="VITAMIN B12-DEPENDENT RIBONUCLEOTIDE REDUCTASE"/>
    <property type="match status" value="1"/>
</dbReference>
<feature type="region of interest" description="Disordered" evidence="15">
    <location>
        <begin position="1020"/>
        <end position="1039"/>
    </location>
</feature>
<keyword evidence="9" id="KW-0651">Protein splicing</keyword>
<comment type="similarity">
    <text evidence="2">Belongs to the ribonucleoside diphosphate reductase class-2 family.</text>
</comment>
<dbReference type="PROSITE" id="PS50817">
    <property type="entry name" value="INTEIN_N_TER"/>
    <property type="match status" value="1"/>
</dbReference>
<keyword evidence="10" id="KW-0560">Oxidoreductase</keyword>
<dbReference type="SMART" id="SM00306">
    <property type="entry name" value="HintN"/>
    <property type="match status" value="1"/>
</dbReference>
<dbReference type="Gene3D" id="3.20.70.20">
    <property type="match status" value="2"/>
</dbReference>
<evidence type="ECO:0000256" key="12">
    <source>
        <dbReference type="ARBA" id="ARBA00025437"/>
    </source>
</evidence>
<comment type="catalytic activity">
    <reaction evidence="14">
        <text>a 2'-deoxyribonucleoside 5'-diphosphate + [thioredoxin]-disulfide + H2O = a ribonucleoside 5'-diphosphate + [thioredoxin]-dithiol</text>
        <dbReference type="Rhea" id="RHEA:23252"/>
        <dbReference type="Rhea" id="RHEA-COMP:10698"/>
        <dbReference type="Rhea" id="RHEA-COMP:10700"/>
        <dbReference type="ChEBI" id="CHEBI:15377"/>
        <dbReference type="ChEBI" id="CHEBI:29950"/>
        <dbReference type="ChEBI" id="CHEBI:50058"/>
        <dbReference type="ChEBI" id="CHEBI:57930"/>
        <dbReference type="ChEBI" id="CHEBI:73316"/>
        <dbReference type="EC" id="1.17.4.1"/>
    </reaction>
</comment>
<evidence type="ECO:0000256" key="2">
    <source>
        <dbReference type="ARBA" id="ARBA00007405"/>
    </source>
</evidence>
<dbReference type="PRINTS" id="PR00379">
    <property type="entry name" value="INTEIN"/>
</dbReference>
<evidence type="ECO:0000256" key="7">
    <source>
        <dbReference type="ARBA" id="ARBA00022741"/>
    </source>
</evidence>
<evidence type="ECO:0000256" key="6">
    <source>
        <dbReference type="ARBA" id="ARBA00022634"/>
    </source>
</evidence>
<comment type="cofactor">
    <cofactor evidence="1">
        <name>adenosylcob(III)alamin</name>
        <dbReference type="ChEBI" id="CHEBI:18408"/>
    </cofactor>
</comment>
<evidence type="ECO:0000313" key="18">
    <source>
        <dbReference type="Proteomes" id="UP001597493"/>
    </source>
</evidence>
<dbReference type="InterPro" id="IPR030934">
    <property type="entry name" value="Intein_C"/>
</dbReference>
<feature type="region of interest" description="Disordered" evidence="15">
    <location>
        <begin position="1052"/>
        <end position="1076"/>
    </location>
</feature>
<evidence type="ECO:0000256" key="11">
    <source>
        <dbReference type="ARBA" id="ARBA00023285"/>
    </source>
</evidence>
<evidence type="ECO:0000256" key="1">
    <source>
        <dbReference type="ARBA" id="ARBA00001922"/>
    </source>
</evidence>
<proteinExistence type="inferred from homology"/>
<accession>A0ABW5R2C5</accession>
<name>A0ABW5R2C5_9BACL</name>
<gene>
    <name evidence="17" type="ORF">ACFSW5_21850</name>
</gene>
<keyword evidence="17" id="KW-0255">Endonuclease</keyword>
<dbReference type="RefSeq" id="WP_379277947.1">
    <property type="nucleotide sequence ID" value="NZ_JBHUMY010000033.1"/>
</dbReference>
<dbReference type="CDD" id="cd00081">
    <property type="entry name" value="Hint"/>
    <property type="match status" value="1"/>
</dbReference>
<dbReference type="PROSITE" id="PS50819">
    <property type="entry name" value="INTEIN_ENDONUCLEASE"/>
    <property type="match status" value="1"/>
</dbReference>
<evidence type="ECO:0000256" key="5">
    <source>
        <dbReference type="ARBA" id="ARBA00022628"/>
    </source>
</evidence>
<feature type="compositionally biased region" description="Basic and acidic residues" evidence="15">
    <location>
        <begin position="1021"/>
        <end position="1032"/>
    </location>
</feature>
<keyword evidence="17" id="KW-0540">Nuclease</keyword>
<dbReference type="EC" id="1.17.4.1" evidence="3"/>
<keyword evidence="11" id="KW-0170">Cobalt</keyword>
<protein>
    <recommendedName>
        <fullName evidence="4">Vitamin B12-dependent ribonucleotide reductase</fullName>
        <ecNumber evidence="3">1.17.4.1</ecNumber>
    </recommendedName>
    <alternativeName>
        <fullName evidence="13">Ribonucleoside-diphosphate reductase NrdJ</fullName>
    </alternativeName>
</protein>
<keyword evidence="5" id="KW-0846">Cobalamin</keyword>
<dbReference type="Pfam" id="PF12637">
    <property type="entry name" value="TSCPD"/>
    <property type="match status" value="1"/>
</dbReference>
<dbReference type="Proteomes" id="UP001597493">
    <property type="component" value="Unassembled WGS sequence"/>
</dbReference>
<sequence>MEGRKGTKRLEGLSEKIFLDRYALKAANGGGAMPGDVVLVTTKEDTKFPSKEVGEVIAREGERVRVRLRSGEIVDVESSASRIQLTAETEPEQMWDRLAGVMAAVEREPDKVRLWKERFRYALDDWKLVPGGRIAAGAGAGDELTLFNCYVIPSPEDSRGGIMRTLSEMTEIMSRGGGVGINLSTLRPRHTIVAGVNGKSSGAVSWGGLFSYATGLIEQGGSRRGALMLMLNDWHPDLLEFVTVKQQMGEVTNANLSVCVSNGFMKAVKEDLDWELVFPDTKDPEYDELWRGDLADWRNRGKRVVTHQTMKARDIWHTIIESAWKSAEPGVVFMERYNEMSNSWYFNPIISTNPCFHPDTRISTEYGLIRIEDLAGKVGEARFLTATDNRLVEAARIVGGRSYEIPGVQYRSATVFATGKKTTVAVVLKNGMEIKVTADHRLYTDSGWKEAGKLQKEDMVYIQSGKGVFAMEDELGEQWGLFLGWLTGDGWISKRGDIGMVFGKDDQDALRHILDAAEAITGTKAKVYERENGTKQVLWWKKSFLAKLLEIGVKPVKAAEKRVPSTIFTSTERTVTAFLQALFSSDGTVYEGDEMHRTVRLTSVSKGLLQDVQLLLLNYGVHGRIYARKKTNQRLFEYVRKSDGQKKTHNSQPLYELIISGNNLVVFKEQIGFKLVSRKQEALKRIARPSRKQEKFVSQVESVVPNETVMVYDISEPVTHSLIASGFVAHNCGEQGLPAWGVCNLSAINLSKFYDEKADDVNWEELAKVTRWGVRFLDNVIDATPYHFEENERNQKRERRIGLGSMGLAELMIKLGIRYGSAESLQFLDKLYGFIAREAYLASAEIAAEKGSFEAFDKKLFVQSGFMRNMLERFPEVGEAIEANGMRNVTVLTQAPTGSTGTMVGTSTGIEPYFAFEYYRQSRLGFDKQLVPIAAEWLAEHPGEELPEYFVTAMDLSAQDHIRVQAAIQRWVDSSISKTANAPHEFTVEETKELYELAYELGCKGVTIYRDGSRDVQVLTAKKEDSTEEEKASLPAEKSSVAIEAAAGEALAGPGGPGGAAGESHDGSQSGKVIDNEYKRRPQVLRGATYKLNTPFGMAYITINDIDGTPGEIFLNVGKAGSDVFAMAEALGRVCSLFLRYGNHGNKVKLLIKHLKGIGGTGAIGFGANRVESIADAVAKALEMHTEAGSGDSAAYASAAVGGDGNGTPAAPAGVSQGHASGGRASLDLCPSCGAASLINIEGCKQCTNCGYSRCN</sequence>
<dbReference type="Gene3D" id="2.170.16.10">
    <property type="entry name" value="Hedgehog/Intein (Hint) domain"/>
    <property type="match status" value="1"/>
</dbReference>
<keyword evidence="6" id="KW-0237">DNA synthesis</keyword>
<evidence type="ECO:0000256" key="3">
    <source>
        <dbReference type="ARBA" id="ARBA00012274"/>
    </source>
</evidence>
<dbReference type="InterPro" id="IPR027434">
    <property type="entry name" value="Homing_endonucl"/>
</dbReference>
<dbReference type="SUPFAM" id="SSF51294">
    <property type="entry name" value="Hedgehog/intein (Hint) domain"/>
    <property type="match status" value="1"/>
</dbReference>
<dbReference type="NCBIfam" id="TIGR01445">
    <property type="entry name" value="intein_Nterm"/>
    <property type="match status" value="1"/>
</dbReference>
<comment type="function">
    <text evidence="12">Catalyzes the reduction of ribonucleotides to deoxyribonucleotides. May function to provide a pool of deoxyribonucleotide precursors for DNA repair during oxygen limitation and/or for immediate growth after restoration of oxygen.</text>
</comment>
<organism evidence="17 18">
    <name type="scientific">Paenibacillus thailandensis</name>
    <dbReference type="NCBI Taxonomy" id="393250"/>
    <lineage>
        <taxon>Bacteria</taxon>
        <taxon>Bacillati</taxon>
        <taxon>Bacillota</taxon>
        <taxon>Bacilli</taxon>
        <taxon>Bacillales</taxon>
        <taxon>Paenibacillaceae</taxon>
        <taxon>Paenibacillus</taxon>
    </lineage>
</organism>
<dbReference type="PANTHER" id="PTHR43371:SF1">
    <property type="entry name" value="RIBONUCLEOSIDE-DIPHOSPHATE REDUCTASE"/>
    <property type="match status" value="1"/>
</dbReference>
<dbReference type="PROSITE" id="PS50818">
    <property type="entry name" value="INTEIN_C_TER"/>
    <property type="match status" value="1"/>
</dbReference>
<evidence type="ECO:0000256" key="4">
    <source>
        <dbReference type="ARBA" id="ARBA00014409"/>
    </source>
</evidence>
<evidence type="ECO:0000259" key="16">
    <source>
        <dbReference type="PROSITE" id="PS50819"/>
    </source>
</evidence>
<evidence type="ECO:0000256" key="15">
    <source>
        <dbReference type="SAM" id="MobiDB-lite"/>
    </source>
</evidence>
<dbReference type="Pfam" id="PF14528">
    <property type="entry name" value="LAGLIDADG_3"/>
    <property type="match status" value="1"/>
</dbReference>